<accession>A0AAV3YW83</accession>
<name>A0AAV3YW83_9GAST</name>
<dbReference type="EMBL" id="BLXT01001780">
    <property type="protein sequence ID" value="GFN87750.1"/>
    <property type="molecule type" value="Genomic_DNA"/>
</dbReference>
<evidence type="ECO:0000256" key="1">
    <source>
        <dbReference type="SAM" id="MobiDB-lite"/>
    </source>
</evidence>
<organism evidence="2 3">
    <name type="scientific">Plakobranchus ocellatus</name>
    <dbReference type="NCBI Taxonomy" id="259542"/>
    <lineage>
        <taxon>Eukaryota</taxon>
        <taxon>Metazoa</taxon>
        <taxon>Spiralia</taxon>
        <taxon>Lophotrochozoa</taxon>
        <taxon>Mollusca</taxon>
        <taxon>Gastropoda</taxon>
        <taxon>Heterobranchia</taxon>
        <taxon>Euthyneura</taxon>
        <taxon>Panpulmonata</taxon>
        <taxon>Sacoglossa</taxon>
        <taxon>Placobranchoidea</taxon>
        <taxon>Plakobranchidae</taxon>
        <taxon>Plakobranchus</taxon>
    </lineage>
</organism>
<gene>
    <name evidence="2" type="ORF">PoB_001425600</name>
</gene>
<feature type="compositionally biased region" description="Polar residues" evidence="1">
    <location>
        <begin position="98"/>
        <end position="109"/>
    </location>
</feature>
<dbReference type="AlphaFoldDB" id="A0AAV3YW83"/>
<keyword evidence="3" id="KW-1185">Reference proteome</keyword>
<comment type="caution">
    <text evidence="2">The sequence shown here is derived from an EMBL/GenBank/DDBJ whole genome shotgun (WGS) entry which is preliminary data.</text>
</comment>
<dbReference type="Proteomes" id="UP000735302">
    <property type="component" value="Unassembled WGS sequence"/>
</dbReference>
<proteinExistence type="predicted"/>
<evidence type="ECO:0000313" key="3">
    <source>
        <dbReference type="Proteomes" id="UP000735302"/>
    </source>
</evidence>
<reference evidence="2 3" key="1">
    <citation type="journal article" date="2021" name="Elife">
        <title>Chloroplast acquisition without the gene transfer in kleptoplastic sea slugs, Plakobranchus ocellatus.</title>
        <authorList>
            <person name="Maeda T."/>
            <person name="Takahashi S."/>
            <person name="Yoshida T."/>
            <person name="Shimamura S."/>
            <person name="Takaki Y."/>
            <person name="Nagai Y."/>
            <person name="Toyoda A."/>
            <person name="Suzuki Y."/>
            <person name="Arimoto A."/>
            <person name="Ishii H."/>
            <person name="Satoh N."/>
            <person name="Nishiyama T."/>
            <person name="Hasebe M."/>
            <person name="Maruyama T."/>
            <person name="Minagawa J."/>
            <person name="Obokata J."/>
            <person name="Shigenobu S."/>
        </authorList>
    </citation>
    <scope>NUCLEOTIDE SEQUENCE [LARGE SCALE GENOMIC DNA]</scope>
</reference>
<feature type="region of interest" description="Disordered" evidence="1">
    <location>
        <begin position="86"/>
        <end position="109"/>
    </location>
</feature>
<protein>
    <submittedName>
        <fullName evidence="2">Uncharacterized protein</fullName>
    </submittedName>
</protein>
<sequence>MECFTYQRVQGIKSAEVKLRGAQVRFREYRSVQSLCSSQQDWFGFLGFCIFSPSITSRRCAGAKTIEAENKGSARASDRMRAWRHSGAGLQNGRVDRPTTNASLLTSGS</sequence>
<evidence type="ECO:0000313" key="2">
    <source>
        <dbReference type="EMBL" id="GFN87750.1"/>
    </source>
</evidence>